<keyword evidence="2" id="KW-0238">DNA-binding</keyword>
<dbReference type="Gene3D" id="1.10.443.10">
    <property type="entry name" value="Intergrase catalytic core"/>
    <property type="match status" value="1"/>
</dbReference>
<dbReference type="GO" id="GO:0003677">
    <property type="term" value="F:DNA binding"/>
    <property type="evidence" value="ECO:0007669"/>
    <property type="project" value="UniProtKB-KW"/>
</dbReference>
<evidence type="ECO:0000256" key="2">
    <source>
        <dbReference type="ARBA" id="ARBA00023125"/>
    </source>
</evidence>
<comment type="caution">
    <text evidence="5">The sequence shown here is derived from an EMBL/GenBank/DDBJ whole genome shotgun (WGS) entry which is preliminary data.</text>
</comment>
<dbReference type="AlphaFoldDB" id="A0A369PWP7"/>
<evidence type="ECO:0000259" key="4">
    <source>
        <dbReference type="PROSITE" id="PS51898"/>
    </source>
</evidence>
<dbReference type="EMBL" id="QPKV01000003">
    <property type="protein sequence ID" value="RDC56660.1"/>
    <property type="molecule type" value="Genomic_DNA"/>
</dbReference>
<dbReference type="Gene3D" id="1.10.150.130">
    <property type="match status" value="1"/>
</dbReference>
<dbReference type="PANTHER" id="PTHR30349:SF64">
    <property type="entry name" value="PROPHAGE INTEGRASE INTD-RELATED"/>
    <property type="match status" value="1"/>
</dbReference>
<organism evidence="5 6">
    <name type="scientific">Pedobacter chinensis</name>
    <dbReference type="NCBI Taxonomy" id="2282421"/>
    <lineage>
        <taxon>Bacteria</taxon>
        <taxon>Pseudomonadati</taxon>
        <taxon>Bacteroidota</taxon>
        <taxon>Sphingobacteriia</taxon>
        <taxon>Sphingobacteriales</taxon>
        <taxon>Sphingobacteriaceae</taxon>
        <taxon>Pedobacter</taxon>
    </lineage>
</organism>
<dbReference type="GO" id="GO:0015074">
    <property type="term" value="P:DNA integration"/>
    <property type="evidence" value="ECO:0007669"/>
    <property type="project" value="InterPro"/>
</dbReference>
<dbReference type="InterPro" id="IPR002104">
    <property type="entry name" value="Integrase_catalytic"/>
</dbReference>
<reference evidence="5 6" key="1">
    <citation type="submission" date="2018-07" db="EMBL/GenBank/DDBJ databases">
        <title>Pedobacter sp. nov., isolated from soil.</title>
        <authorList>
            <person name="Zhou L.Y."/>
            <person name="Du Z.J."/>
        </authorList>
    </citation>
    <scope>NUCLEOTIDE SEQUENCE [LARGE SCALE GENOMIC DNA]</scope>
    <source>
        <strain evidence="5 6">JDX94</strain>
    </source>
</reference>
<proteinExistence type="inferred from homology"/>
<dbReference type="InterPro" id="IPR050090">
    <property type="entry name" value="Tyrosine_recombinase_XerCD"/>
</dbReference>
<protein>
    <submittedName>
        <fullName evidence="5">Site-specific integrase</fullName>
    </submittedName>
</protein>
<dbReference type="Pfam" id="PF00589">
    <property type="entry name" value="Phage_integrase"/>
    <property type="match status" value="1"/>
</dbReference>
<dbReference type="InterPro" id="IPR013762">
    <property type="entry name" value="Integrase-like_cat_sf"/>
</dbReference>
<dbReference type="Proteomes" id="UP000253961">
    <property type="component" value="Unassembled WGS sequence"/>
</dbReference>
<dbReference type="InterPro" id="IPR035386">
    <property type="entry name" value="Arm-DNA-bind_5"/>
</dbReference>
<sequence>MTTNYQVLFYLKKPKTWSKGPIPIYLRITVAGVPKETSVGRKCDPECWSSEFHRASGKSENVRLLNTYLDSLERKVEESHTQMSKDRKEITAETLRDHFNGVEQKKPMVVELFTRHNKRIEELVGTEYEKETLKTYNTSLGHVRNFIIKYYKKEDIGIDLLDYIFISEFEHYLKTKGGIQPISAKKYITHLKSVVKTQCVLTKLLPGDPFLQYKNKAKANIRQFLDKAELTKLENKVIKVERVERVRDLFLFCCYTGLSYADISKLRRAEIGTGVGRGKWIFTNRKKTATNTNVPLIAPAIALIEKYKDHPMCEETVFPVMSNQRMNSYLKEVADICGITKNLTFHLSRHTFATTVTLTNGVPIESVSKMLGHTNIKTTQLYAKIVDVKVSADMNKLKRKYK</sequence>
<name>A0A369PWP7_9SPHI</name>
<dbReference type="InterPro" id="IPR025269">
    <property type="entry name" value="SAM-like_dom"/>
</dbReference>
<accession>A0A369PWP7</accession>
<feature type="domain" description="Tyr recombinase" evidence="4">
    <location>
        <begin position="220"/>
        <end position="402"/>
    </location>
</feature>
<comment type="similarity">
    <text evidence="1">Belongs to the 'phage' integrase family.</text>
</comment>
<dbReference type="InterPro" id="IPR010998">
    <property type="entry name" value="Integrase_recombinase_N"/>
</dbReference>
<dbReference type="PROSITE" id="PS51898">
    <property type="entry name" value="TYR_RECOMBINASE"/>
    <property type="match status" value="1"/>
</dbReference>
<dbReference type="OrthoDB" id="892893at2"/>
<evidence type="ECO:0000313" key="5">
    <source>
        <dbReference type="EMBL" id="RDC56660.1"/>
    </source>
</evidence>
<dbReference type="CDD" id="cd01185">
    <property type="entry name" value="INTN1_C_like"/>
    <property type="match status" value="1"/>
</dbReference>
<dbReference type="InterPro" id="IPR011010">
    <property type="entry name" value="DNA_brk_join_enz"/>
</dbReference>
<evidence type="ECO:0000256" key="1">
    <source>
        <dbReference type="ARBA" id="ARBA00008857"/>
    </source>
</evidence>
<dbReference type="GO" id="GO:0006310">
    <property type="term" value="P:DNA recombination"/>
    <property type="evidence" value="ECO:0007669"/>
    <property type="project" value="UniProtKB-KW"/>
</dbReference>
<evidence type="ECO:0000256" key="3">
    <source>
        <dbReference type="ARBA" id="ARBA00023172"/>
    </source>
</evidence>
<dbReference type="SUPFAM" id="SSF56349">
    <property type="entry name" value="DNA breaking-rejoining enzymes"/>
    <property type="match status" value="1"/>
</dbReference>
<keyword evidence="3" id="KW-0233">DNA recombination</keyword>
<dbReference type="RefSeq" id="WP_115401849.1">
    <property type="nucleotide sequence ID" value="NZ_QPKV01000003.1"/>
</dbReference>
<dbReference type="Pfam" id="PF17293">
    <property type="entry name" value="Arm-DNA-bind_5"/>
    <property type="match status" value="1"/>
</dbReference>
<gene>
    <name evidence="5" type="ORF">DU508_05465</name>
</gene>
<keyword evidence="6" id="KW-1185">Reference proteome</keyword>
<dbReference type="Pfam" id="PF13102">
    <property type="entry name" value="Phage_int_SAM_5"/>
    <property type="match status" value="1"/>
</dbReference>
<evidence type="ECO:0000313" key="6">
    <source>
        <dbReference type="Proteomes" id="UP000253961"/>
    </source>
</evidence>
<dbReference type="PANTHER" id="PTHR30349">
    <property type="entry name" value="PHAGE INTEGRASE-RELATED"/>
    <property type="match status" value="1"/>
</dbReference>